<keyword evidence="1" id="KW-1185">Reference proteome</keyword>
<dbReference type="OrthoDB" id="10486947at2759"/>
<organism evidence="1 2">
    <name type="scientific">Durio zibethinus</name>
    <name type="common">Durian</name>
    <dbReference type="NCBI Taxonomy" id="66656"/>
    <lineage>
        <taxon>Eukaryota</taxon>
        <taxon>Viridiplantae</taxon>
        <taxon>Streptophyta</taxon>
        <taxon>Embryophyta</taxon>
        <taxon>Tracheophyta</taxon>
        <taxon>Spermatophyta</taxon>
        <taxon>Magnoliopsida</taxon>
        <taxon>eudicotyledons</taxon>
        <taxon>Gunneridae</taxon>
        <taxon>Pentapetalae</taxon>
        <taxon>rosids</taxon>
        <taxon>malvids</taxon>
        <taxon>Malvales</taxon>
        <taxon>Malvaceae</taxon>
        <taxon>Helicteroideae</taxon>
        <taxon>Durio</taxon>
    </lineage>
</organism>
<name>A0A6P5WNK6_DURZI</name>
<gene>
    <name evidence="2" type="primary">LOC111276067</name>
</gene>
<dbReference type="RefSeq" id="XP_022717559.1">
    <property type="nucleotide sequence ID" value="XM_022861824.1"/>
</dbReference>
<reference evidence="2" key="1">
    <citation type="submission" date="2025-08" db="UniProtKB">
        <authorList>
            <consortium name="RefSeq"/>
        </authorList>
    </citation>
    <scope>IDENTIFICATION</scope>
    <source>
        <tissue evidence="2">Fruit stalk</tissue>
    </source>
</reference>
<protein>
    <submittedName>
        <fullName evidence="2">Uncharacterized protein LOC111276067</fullName>
    </submittedName>
</protein>
<dbReference type="Proteomes" id="UP000515121">
    <property type="component" value="Unplaced"/>
</dbReference>
<accession>A0A6P5WNK6</accession>
<dbReference type="AlphaFoldDB" id="A0A6P5WNK6"/>
<sequence>MEKAATLASPGFDGVQVVQPDNVVDDSRSSQVINPSQVAVTDSLLAEISVSTSCDNTNPSFGRSVGENADLFFGLECLDQFLTQSSNNNGGIQIDCERTGTLILLPSNVW</sequence>
<dbReference type="KEGG" id="dzi:111276067"/>
<evidence type="ECO:0000313" key="1">
    <source>
        <dbReference type="Proteomes" id="UP000515121"/>
    </source>
</evidence>
<dbReference type="GeneID" id="111276067"/>
<proteinExistence type="predicted"/>
<evidence type="ECO:0000313" key="2">
    <source>
        <dbReference type="RefSeq" id="XP_022717559.1"/>
    </source>
</evidence>